<keyword evidence="1" id="KW-0067">ATP-binding</keyword>
<dbReference type="SUPFAM" id="SSF52540">
    <property type="entry name" value="P-loop containing nucleoside triphosphate hydrolases"/>
    <property type="match status" value="1"/>
</dbReference>
<protein>
    <submittedName>
        <fullName evidence="1">ABC transporter ATP-binding protein</fullName>
    </submittedName>
</protein>
<comment type="caution">
    <text evidence="1">The sequence shown here is derived from an EMBL/GenBank/DDBJ whole genome shotgun (WGS) entry which is preliminary data.</text>
</comment>
<dbReference type="GO" id="GO:0005524">
    <property type="term" value="F:ATP binding"/>
    <property type="evidence" value="ECO:0007669"/>
    <property type="project" value="UniProtKB-KW"/>
</dbReference>
<dbReference type="InterPro" id="IPR027417">
    <property type="entry name" value="P-loop_NTPase"/>
</dbReference>
<gene>
    <name evidence="1" type="ORF">CECT5772_08853</name>
</gene>
<dbReference type="Proteomes" id="UP000028704">
    <property type="component" value="Unassembled WGS sequence"/>
</dbReference>
<dbReference type="PANTHER" id="PTHR24220">
    <property type="entry name" value="IMPORT ATP-BINDING PROTEIN"/>
    <property type="match status" value="1"/>
</dbReference>
<dbReference type="InterPro" id="IPR015854">
    <property type="entry name" value="ABC_transpr_LolD-like"/>
</dbReference>
<evidence type="ECO:0000313" key="1">
    <source>
        <dbReference type="EMBL" id="KED03807.1"/>
    </source>
</evidence>
<dbReference type="Gene3D" id="3.40.50.300">
    <property type="entry name" value="P-loop containing nucleotide triphosphate hydrolases"/>
    <property type="match status" value="1"/>
</dbReference>
<dbReference type="GO" id="GO:0022857">
    <property type="term" value="F:transmembrane transporter activity"/>
    <property type="evidence" value="ECO:0007669"/>
    <property type="project" value="TreeGrafter"/>
</dbReference>
<proteinExistence type="predicted"/>
<dbReference type="AlphaFoldDB" id="A0A922T4Z6"/>
<sequence length="67" mass="7366">MVKVPQLLLADEPTGALDIEAEQEVLQAIRACQTEAMIVLMATHSDEVAAQCDAIYHIEDLCLRQAK</sequence>
<dbReference type="RefSeq" id="WP_269457123.1">
    <property type="nucleotide sequence ID" value="NZ_AWEX01000087.1"/>
</dbReference>
<dbReference type="EMBL" id="AWEX01000087">
    <property type="protein sequence ID" value="KED03807.1"/>
    <property type="molecule type" value="Genomic_DNA"/>
</dbReference>
<reference evidence="1 2" key="1">
    <citation type="journal article" date="2014" name="Int. J. Syst. Evol. Microbiol.">
        <title>Phylogenomics and the dynamic genome evolution of the genus Streptococcus.</title>
        <authorList>
            <consortium name="The Broad Institute Genome Sequencing Platform"/>
            <person name="Richards V.P."/>
            <person name="Palmer S.R."/>
            <person name="Pavinski Bitar P.D."/>
            <person name="Qin X."/>
            <person name="Weinstock G.M."/>
            <person name="Highlander S.K."/>
            <person name="Town C.D."/>
            <person name="Burne R.A."/>
            <person name="Stanhope M.J."/>
        </authorList>
    </citation>
    <scope>NUCLEOTIDE SEQUENCE [LARGE SCALE GENOMIC DNA]</scope>
    <source>
        <strain evidence="1 2">CECT 5772</strain>
    </source>
</reference>
<dbReference type="GO" id="GO:0005886">
    <property type="term" value="C:plasma membrane"/>
    <property type="evidence" value="ECO:0007669"/>
    <property type="project" value="TreeGrafter"/>
</dbReference>
<keyword evidence="1" id="KW-0547">Nucleotide-binding</keyword>
<organism evidence="1 2">
    <name type="scientific">Streptococcus equi subsp. ruminatorum CECT 5772</name>
    <dbReference type="NCBI Taxonomy" id="1051981"/>
    <lineage>
        <taxon>Bacteria</taxon>
        <taxon>Bacillati</taxon>
        <taxon>Bacillota</taxon>
        <taxon>Bacilli</taxon>
        <taxon>Lactobacillales</taxon>
        <taxon>Streptococcaceae</taxon>
        <taxon>Streptococcus</taxon>
    </lineage>
</organism>
<accession>A0A922T4Z6</accession>
<evidence type="ECO:0000313" key="2">
    <source>
        <dbReference type="Proteomes" id="UP000028704"/>
    </source>
</evidence>
<name>A0A922T4Z6_9STRE</name>